<protein>
    <submittedName>
        <fullName evidence="2">Uncharacterized protein</fullName>
    </submittedName>
</protein>
<feature type="region of interest" description="Disordered" evidence="1">
    <location>
        <begin position="149"/>
        <end position="193"/>
    </location>
</feature>
<feature type="compositionally biased region" description="Polar residues" evidence="1">
    <location>
        <begin position="151"/>
        <end position="164"/>
    </location>
</feature>
<dbReference type="Proteomes" id="UP000593567">
    <property type="component" value="Unassembled WGS sequence"/>
</dbReference>
<evidence type="ECO:0000313" key="3">
    <source>
        <dbReference type="Proteomes" id="UP000593567"/>
    </source>
</evidence>
<comment type="caution">
    <text evidence="2">The sequence shown here is derived from an EMBL/GenBank/DDBJ whole genome shotgun (WGS) entry which is preliminary data.</text>
</comment>
<dbReference type="EMBL" id="VXIV02003412">
    <property type="protein sequence ID" value="KAF6017331.1"/>
    <property type="molecule type" value="Genomic_DNA"/>
</dbReference>
<reference evidence="2" key="1">
    <citation type="submission" date="2020-06" db="EMBL/GenBank/DDBJ databases">
        <title>Draft genome of Bugula neritina, a colonial animal packing powerful symbionts and potential medicines.</title>
        <authorList>
            <person name="Rayko M."/>
        </authorList>
    </citation>
    <scope>NUCLEOTIDE SEQUENCE [LARGE SCALE GENOMIC DNA]</scope>
    <source>
        <strain evidence="2">Kwan_BN1</strain>
    </source>
</reference>
<evidence type="ECO:0000256" key="1">
    <source>
        <dbReference type="SAM" id="MobiDB-lite"/>
    </source>
</evidence>
<evidence type="ECO:0000313" key="2">
    <source>
        <dbReference type="EMBL" id="KAF6017331.1"/>
    </source>
</evidence>
<gene>
    <name evidence="2" type="ORF">EB796_024360</name>
</gene>
<sequence length="205" mass="22729">MWALAKNAKKAPKSNEAAPQNIDSVQETLNKIPLEKETLKKKFRANEVSVKSAVDINGKDSARRETSAMKNGSAPSFNVESNPIKQLIDVQNEPRPEETMKFMAEIESTALVCKKTMKEYEEVKGHTKETNYYQLVRTEAPREIKEAQILSPESKNAESISWPGSSILVDSSSSESSIAKADGETDLTTQSSDKTAEWSLISFEV</sequence>
<name>A0A7J7IV85_BUGNE</name>
<feature type="region of interest" description="Disordered" evidence="1">
    <location>
        <begin position="1"/>
        <end position="24"/>
    </location>
</feature>
<accession>A0A7J7IV85</accession>
<feature type="compositionally biased region" description="Low complexity" evidence="1">
    <location>
        <begin position="165"/>
        <end position="177"/>
    </location>
</feature>
<proteinExistence type="predicted"/>
<feature type="compositionally biased region" description="Polar residues" evidence="1">
    <location>
        <begin position="68"/>
        <end position="83"/>
    </location>
</feature>
<organism evidence="2 3">
    <name type="scientific">Bugula neritina</name>
    <name type="common">Brown bryozoan</name>
    <name type="synonym">Sertularia neritina</name>
    <dbReference type="NCBI Taxonomy" id="10212"/>
    <lineage>
        <taxon>Eukaryota</taxon>
        <taxon>Metazoa</taxon>
        <taxon>Spiralia</taxon>
        <taxon>Lophotrochozoa</taxon>
        <taxon>Bryozoa</taxon>
        <taxon>Gymnolaemata</taxon>
        <taxon>Cheilostomatida</taxon>
        <taxon>Flustrina</taxon>
        <taxon>Buguloidea</taxon>
        <taxon>Bugulidae</taxon>
        <taxon>Bugula</taxon>
    </lineage>
</organism>
<feature type="region of interest" description="Disordered" evidence="1">
    <location>
        <begin position="55"/>
        <end position="83"/>
    </location>
</feature>
<dbReference type="AlphaFoldDB" id="A0A7J7IV85"/>
<feature type="compositionally biased region" description="Basic and acidic residues" evidence="1">
    <location>
        <begin position="57"/>
        <end position="67"/>
    </location>
</feature>
<keyword evidence="3" id="KW-1185">Reference proteome</keyword>